<name>A0A072MXU7_9GAMM</name>
<comment type="caution">
    <text evidence="1">The sequence shown here is derived from an EMBL/GenBank/DDBJ whole genome shotgun (WGS) entry which is preliminary data.</text>
</comment>
<dbReference type="EMBL" id="ANIE01000010">
    <property type="protein sequence ID" value="KEF29817.1"/>
    <property type="molecule type" value="Genomic_DNA"/>
</dbReference>
<reference evidence="1 2" key="1">
    <citation type="submission" date="2012-12" db="EMBL/GenBank/DDBJ databases">
        <title>Genome assembly of Marinobacter sp. AK21.</title>
        <authorList>
            <person name="Khatri I."/>
            <person name="Kumar R."/>
            <person name="Vaidya B."/>
            <person name="Subramanian S."/>
            <person name="Pinnaka A."/>
        </authorList>
    </citation>
    <scope>NUCLEOTIDE SEQUENCE [LARGE SCALE GENOMIC DNA]</scope>
    <source>
        <strain evidence="1 2">AK21</strain>
    </source>
</reference>
<keyword evidence="2" id="KW-1185">Reference proteome</keyword>
<accession>A0A072MXU7</accession>
<dbReference type="AlphaFoldDB" id="A0A072MXU7"/>
<dbReference type="PATRIC" id="fig|1137280.3.peg.3471"/>
<proteinExistence type="predicted"/>
<dbReference type="Proteomes" id="UP000035057">
    <property type="component" value="Unassembled WGS sequence"/>
</dbReference>
<protein>
    <submittedName>
        <fullName evidence="1">Uncharacterized protein</fullName>
    </submittedName>
</protein>
<organism evidence="1 2">
    <name type="scientific">Marinobacter nitratireducens</name>
    <dbReference type="NCBI Taxonomy" id="1137280"/>
    <lineage>
        <taxon>Bacteria</taxon>
        <taxon>Pseudomonadati</taxon>
        <taxon>Pseudomonadota</taxon>
        <taxon>Gammaproteobacteria</taxon>
        <taxon>Pseudomonadales</taxon>
        <taxon>Marinobacteraceae</taxon>
        <taxon>Marinobacter</taxon>
    </lineage>
</organism>
<evidence type="ECO:0000313" key="1">
    <source>
        <dbReference type="EMBL" id="KEF29817.1"/>
    </source>
</evidence>
<gene>
    <name evidence="1" type="ORF">D777_00322</name>
</gene>
<evidence type="ECO:0000313" key="2">
    <source>
        <dbReference type="Proteomes" id="UP000035057"/>
    </source>
</evidence>
<sequence>MGNRRHISDVSDLVATRVQRANCRFTSGPRTLNLYVQVFKAVFSSRITGSFSCYLRSKRCTLTRAAEAGTTRGGPGQDVALTVRNGHDSVVEGRVNVRDAINNRLFHLFTGTCTWLCHVCLPVTCE</sequence>
<dbReference type="STRING" id="1137280.D777_00322"/>